<evidence type="ECO:0000256" key="2">
    <source>
        <dbReference type="ARBA" id="ARBA00009045"/>
    </source>
</evidence>
<evidence type="ECO:0000256" key="6">
    <source>
        <dbReference type="ARBA" id="ARBA00022801"/>
    </source>
</evidence>
<dbReference type="NCBIfam" id="TIGR04239">
    <property type="entry name" value="rhombo_GlpG"/>
    <property type="match status" value="1"/>
</dbReference>
<dbReference type="PATRIC" id="fig|1365253.3.peg.1837"/>
<dbReference type="Gene3D" id="1.20.1540.10">
    <property type="entry name" value="Rhomboid-like"/>
    <property type="match status" value="1"/>
</dbReference>
<gene>
    <name evidence="12" type="ORF">N482_07910</name>
</gene>
<sequence>MKCLGSFSDPRAVQGAADYLQTQGIHCQLHSEDGRVVTVWIKEQDYALAEQYWREFLSDPYSDKYSQASWQVGSTQNPLKYEGTQLNLFSRFIRLNWLLQSVAVISILLFASFFVYDANSIFNALKFNIDNPITWLTPAVVHFGIIHLLFNLSWWLYLGNQIVTRTNFYTLAVLFISSAFISNWAQFLFVDAEFGGLSGVVYAQLGFCWVYSSLNNNESPILSKPIVGFMLIWMVLGFADVLFISMANWAHLFGLLSGVVVAFLHAKISDKGTL</sequence>
<keyword evidence="3" id="KW-1003">Cell membrane</keyword>
<dbReference type="GO" id="GO:0006508">
    <property type="term" value="P:proteolysis"/>
    <property type="evidence" value="ECO:0007669"/>
    <property type="project" value="InterPro"/>
</dbReference>
<organism evidence="12 13">
    <name type="scientific">Pseudoalteromonas luteoviolacea NCIMB 1942</name>
    <dbReference type="NCBI Taxonomy" id="1365253"/>
    <lineage>
        <taxon>Bacteria</taxon>
        <taxon>Pseudomonadati</taxon>
        <taxon>Pseudomonadota</taxon>
        <taxon>Gammaproteobacteria</taxon>
        <taxon>Alteromonadales</taxon>
        <taxon>Pseudoalteromonadaceae</taxon>
        <taxon>Pseudoalteromonas</taxon>
    </lineage>
</organism>
<evidence type="ECO:0000256" key="3">
    <source>
        <dbReference type="ARBA" id="ARBA00022475"/>
    </source>
</evidence>
<feature type="domain" description="Peptidase S54 rhomboid" evidence="10">
    <location>
        <begin position="133"/>
        <end position="265"/>
    </location>
</feature>
<keyword evidence="7 9" id="KW-1133">Transmembrane helix</keyword>
<dbReference type="EMBL" id="AUXT01000146">
    <property type="protein sequence ID" value="KZN48385.1"/>
    <property type="molecule type" value="Genomic_DNA"/>
</dbReference>
<dbReference type="GO" id="GO:0016020">
    <property type="term" value="C:membrane"/>
    <property type="evidence" value="ECO:0007669"/>
    <property type="project" value="UniProtKB-SubCell"/>
</dbReference>
<keyword evidence="6" id="KW-0378">Hydrolase</keyword>
<dbReference type="Pfam" id="PF01694">
    <property type="entry name" value="Rhomboid"/>
    <property type="match status" value="1"/>
</dbReference>
<evidence type="ECO:0000259" key="10">
    <source>
        <dbReference type="Pfam" id="PF01694"/>
    </source>
</evidence>
<comment type="similarity">
    <text evidence="2">Belongs to the peptidase S54 family.</text>
</comment>
<name>A0A167D3X5_9GAMM</name>
<dbReference type="AlphaFoldDB" id="A0A167D3X5"/>
<feature type="transmembrane region" description="Helical" evidence="9">
    <location>
        <begin position="95"/>
        <end position="115"/>
    </location>
</feature>
<comment type="caution">
    <text evidence="12">The sequence shown here is derived from an EMBL/GenBank/DDBJ whole genome shotgun (WGS) entry which is preliminary data.</text>
</comment>
<dbReference type="Gene3D" id="3.30.70.2350">
    <property type="match status" value="1"/>
</dbReference>
<dbReference type="InterPro" id="IPR035952">
    <property type="entry name" value="Rhomboid-like_sf"/>
</dbReference>
<dbReference type="InterPro" id="IPR022764">
    <property type="entry name" value="Peptidase_S54_rhomboid_dom"/>
</dbReference>
<keyword evidence="5 9" id="KW-0812">Transmembrane</keyword>
<evidence type="ECO:0000313" key="12">
    <source>
        <dbReference type="EMBL" id="KZN48385.1"/>
    </source>
</evidence>
<feature type="transmembrane region" description="Helical" evidence="9">
    <location>
        <begin position="226"/>
        <end position="244"/>
    </location>
</feature>
<keyword evidence="8 9" id="KW-0472">Membrane</keyword>
<reference evidence="12 13" key="1">
    <citation type="submission" date="2013-07" db="EMBL/GenBank/DDBJ databases">
        <title>Comparative Genomic and Metabolomic Analysis of Twelve Strains of Pseudoalteromonas luteoviolacea.</title>
        <authorList>
            <person name="Vynne N.G."/>
            <person name="Mansson M."/>
            <person name="Gram L."/>
        </authorList>
    </citation>
    <scope>NUCLEOTIDE SEQUENCE [LARGE SCALE GENOMIC DNA]</scope>
    <source>
        <strain evidence="12 13">NCIMB 1942</strain>
    </source>
</reference>
<dbReference type="OrthoDB" id="9778341at2"/>
<evidence type="ECO:0008006" key="14">
    <source>
        <dbReference type="Google" id="ProtNLM"/>
    </source>
</evidence>
<dbReference type="InterPro" id="IPR023662">
    <property type="entry name" value="Rhomboid_protease_GlpG"/>
</dbReference>
<accession>A0A167D3X5</accession>
<evidence type="ECO:0000259" key="11">
    <source>
        <dbReference type="Pfam" id="PF12122"/>
    </source>
</evidence>
<evidence type="ECO:0000256" key="4">
    <source>
        <dbReference type="ARBA" id="ARBA00022519"/>
    </source>
</evidence>
<feature type="transmembrane region" description="Helical" evidence="9">
    <location>
        <begin position="168"/>
        <end position="189"/>
    </location>
</feature>
<evidence type="ECO:0000256" key="5">
    <source>
        <dbReference type="ARBA" id="ARBA00022692"/>
    </source>
</evidence>
<dbReference type="PANTHER" id="PTHR43731:SF14">
    <property type="entry name" value="PRESENILIN-ASSOCIATED RHOMBOID-LIKE PROTEIN, MITOCHONDRIAL"/>
    <property type="match status" value="1"/>
</dbReference>
<dbReference type="InterPro" id="IPR022732">
    <property type="entry name" value="Peptidase_S54_GlpG_N"/>
</dbReference>
<keyword evidence="4" id="KW-0997">Cell inner membrane</keyword>
<protein>
    <recommendedName>
        <fullName evidence="14">GlpG protein</fullName>
    </recommendedName>
</protein>
<dbReference type="RefSeq" id="WP_063376599.1">
    <property type="nucleotide sequence ID" value="NZ_AUXT01000146.1"/>
</dbReference>
<dbReference type="Proteomes" id="UP000076587">
    <property type="component" value="Unassembled WGS sequence"/>
</dbReference>
<dbReference type="GO" id="GO:0004252">
    <property type="term" value="F:serine-type endopeptidase activity"/>
    <property type="evidence" value="ECO:0007669"/>
    <property type="project" value="InterPro"/>
</dbReference>
<proteinExistence type="inferred from homology"/>
<dbReference type="InterPro" id="IPR038236">
    <property type="entry name" value="GlpG_N_sf"/>
</dbReference>
<evidence type="ECO:0000256" key="7">
    <source>
        <dbReference type="ARBA" id="ARBA00022989"/>
    </source>
</evidence>
<feature type="transmembrane region" description="Helical" evidence="9">
    <location>
        <begin position="195"/>
        <end position="214"/>
    </location>
</feature>
<evidence type="ECO:0000313" key="13">
    <source>
        <dbReference type="Proteomes" id="UP000076587"/>
    </source>
</evidence>
<feature type="transmembrane region" description="Helical" evidence="9">
    <location>
        <begin position="135"/>
        <end position="156"/>
    </location>
</feature>
<feature type="domain" description="Peptidase S54 GlpG peptidase N-terminal" evidence="11">
    <location>
        <begin position="1"/>
        <end position="83"/>
    </location>
</feature>
<dbReference type="Pfam" id="PF12122">
    <property type="entry name" value="Rhomboid_N"/>
    <property type="match status" value="1"/>
</dbReference>
<comment type="subcellular location">
    <subcellularLocation>
        <location evidence="1">Membrane</location>
        <topology evidence="1">Multi-pass membrane protein</topology>
    </subcellularLocation>
</comment>
<dbReference type="PANTHER" id="PTHR43731">
    <property type="entry name" value="RHOMBOID PROTEASE"/>
    <property type="match status" value="1"/>
</dbReference>
<dbReference type="InterPro" id="IPR050925">
    <property type="entry name" value="Rhomboid_protease_S54"/>
</dbReference>
<evidence type="ECO:0000256" key="9">
    <source>
        <dbReference type="SAM" id="Phobius"/>
    </source>
</evidence>
<evidence type="ECO:0000256" key="1">
    <source>
        <dbReference type="ARBA" id="ARBA00004141"/>
    </source>
</evidence>
<feature type="transmembrane region" description="Helical" evidence="9">
    <location>
        <begin position="250"/>
        <end position="268"/>
    </location>
</feature>
<evidence type="ECO:0000256" key="8">
    <source>
        <dbReference type="ARBA" id="ARBA00023136"/>
    </source>
</evidence>
<dbReference type="SUPFAM" id="SSF144091">
    <property type="entry name" value="Rhomboid-like"/>
    <property type="match status" value="1"/>
</dbReference>